<keyword evidence="5 9" id="KW-0822">Tryptophan biosynthesis</keyword>
<dbReference type="Gene3D" id="3.40.1030.10">
    <property type="entry name" value="Nucleoside phosphorylase/phosphoribosyltransferase catalytic domain"/>
    <property type="match status" value="1"/>
</dbReference>
<evidence type="ECO:0000256" key="4">
    <source>
        <dbReference type="ARBA" id="ARBA00022679"/>
    </source>
</evidence>
<gene>
    <name evidence="9 12" type="primary">trpD</name>
    <name evidence="12" type="ORF">KJ970_05460</name>
</gene>
<feature type="binding site" evidence="9">
    <location>
        <position position="93"/>
    </location>
    <ligand>
        <name>Mg(2+)</name>
        <dbReference type="ChEBI" id="CHEBI:18420"/>
        <label>1</label>
    </ligand>
</feature>
<sequence>MSLKELIARLIEGEDLSRDEARSAMSAVMGGAATPGQIGALLVALRMKGETPQEIAGAALAMRDCVQKVTTDRKPLLDTCGTGGDGRGTVNISTAAALVAAGAGVAVAKHGNRSVSSRSGSADVLEALGVNLNLSSEALGHCLDEVGISFLFAPKLHTAMRHAIGPRRELGVRTIFNILGPLTNPAGAGYQVLGVYSPELALPLARVLQHLGTERAIVFHGHGGLDELSLSGPNLLYEVRRGWKEPRLRSLDASQIGMPRVSMAELSGGTPTENAAWLQALLEGKVTGGARETVVLNAAAALVTIGHAARMTEGIEQARESLDSSEALKKLNHLKEFSRGFQG</sequence>
<dbReference type="GO" id="GO:0005829">
    <property type="term" value="C:cytosol"/>
    <property type="evidence" value="ECO:0007669"/>
    <property type="project" value="TreeGrafter"/>
</dbReference>
<feature type="binding site" evidence="9">
    <location>
        <begin position="109"/>
        <end position="117"/>
    </location>
    <ligand>
        <name>5-phospho-alpha-D-ribose 1-diphosphate</name>
        <dbReference type="ChEBI" id="CHEBI:58017"/>
    </ligand>
</feature>
<dbReference type="InterPro" id="IPR005940">
    <property type="entry name" value="Anthranilate_Pribosyl_Tfrase"/>
</dbReference>
<feature type="binding site" evidence="9">
    <location>
        <position position="227"/>
    </location>
    <ligand>
        <name>Mg(2+)</name>
        <dbReference type="ChEBI" id="CHEBI:18420"/>
        <label>1</label>
    </ligand>
</feature>
<evidence type="ECO:0000256" key="5">
    <source>
        <dbReference type="ARBA" id="ARBA00022822"/>
    </source>
</evidence>
<dbReference type="PANTHER" id="PTHR43285:SF2">
    <property type="entry name" value="ANTHRANILATE PHOSPHORIBOSYLTRANSFERASE"/>
    <property type="match status" value="1"/>
</dbReference>
<feature type="binding site" evidence="9">
    <location>
        <position position="121"/>
    </location>
    <ligand>
        <name>5-phospho-alpha-D-ribose 1-diphosphate</name>
        <dbReference type="ChEBI" id="CHEBI:58017"/>
    </ligand>
</feature>
<dbReference type="EMBL" id="JAHJDP010000028">
    <property type="protein sequence ID" value="MBU2690357.1"/>
    <property type="molecule type" value="Genomic_DNA"/>
</dbReference>
<dbReference type="EC" id="2.4.2.18" evidence="9"/>
<dbReference type="Gene3D" id="1.20.970.10">
    <property type="entry name" value="Transferase, Pyrimidine Nucleoside Phosphorylase, Chain C"/>
    <property type="match status" value="1"/>
</dbReference>
<dbReference type="Pfam" id="PF02885">
    <property type="entry name" value="Glycos_trans_3N"/>
    <property type="match status" value="1"/>
</dbReference>
<comment type="function">
    <text evidence="9">Catalyzes the transfer of the phosphoribosyl group of 5-phosphorylribose-1-pyrophosphate (PRPP) to anthranilate to yield N-(5'-phosphoribosyl)-anthranilate (PRA).</text>
</comment>
<feature type="binding site" evidence="9">
    <location>
        <position position="89"/>
    </location>
    <ligand>
        <name>5-phospho-alpha-D-ribose 1-diphosphate</name>
        <dbReference type="ChEBI" id="CHEBI:58017"/>
    </ligand>
</feature>
<proteinExistence type="inferred from homology"/>
<feature type="binding site" evidence="9">
    <location>
        <position position="81"/>
    </location>
    <ligand>
        <name>anthranilate</name>
        <dbReference type="ChEBI" id="CHEBI:16567"/>
        <label>1</label>
    </ligand>
</feature>
<evidence type="ECO:0000256" key="1">
    <source>
        <dbReference type="ARBA" id="ARBA00004907"/>
    </source>
</evidence>
<dbReference type="GO" id="GO:0000162">
    <property type="term" value="P:L-tryptophan biosynthetic process"/>
    <property type="evidence" value="ECO:0007669"/>
    <property type="project" value="UniProtKB-UniRule"/>
</dbReference>
<feature type="binding site" evidence="9">
    <location>
        <position position="167"/>
    </location>
    <ligand>
        <name>anthranilate</name>
        <dbReference type="ChEBI" id="CHEBI:16567"/>
        <label>2</label>
    </ligand>
</feature>
<dbReference type="FunFam" id="3.40.1030.10:FF:000002">
    <property type="entry name" value="Anthranilate phosphoribosyltransferase"/>
    <property type="match status" value="1"/>
</dbReference>
<feature type="binding site" evidence="9">
    <location>
        <position position="81"/>
    </location>
    <ligand>
        <name>5-phospho-alpha-D-ribose 1-diphosphate</name>
        <dbReference type="ChEBI" id="CHEBI:58017"/>
    </ligand>
</feature>
<keyword evidence="6 9" id="KW-0057">Aromatic amino acid biosynthesis</keyword>
<reference evidence="12" key="1">
    <citation type="submission" date="2021-05" db="EMBL/GenBank/DDBJ databases">
        <title>Energy efficiency and biological interactions define the core microbiome of deep oligotrophic groundwater.</title>
        <authorList>
            <person name="Mehrshad M."/>
            <person name="Lopez-Fernandez M."/>
            <person name="Bell E."/>
            <person name="Bernier-Latmani R."/>
            <person name="Bertilsson S."/>
            <person name="Dopson M."/>
        </authorList>
    </citation>
    <scope>NUCLEOTIDE SEQUENCE</scope>
    <source>
        <strain evidence="12">Modern_marine.mb.64</strain>
    </source>
</reference>
<feature type="binding site" evidence="9">
    <location>
        <begin position="91"/>
        <end position="94"/>
    </location>
    <ligand>
        <name>5-phospho-alpha-D-ribose 1-diphosphate</name>
        <dbReference type="ChEBI" id="CHEBI:58017"/>
    </ligand>
</feature>
<comment type="similarity">
    <text evidence="8">In the C-terminal section; belongs to the anthranilate phosphoribosyltransferase family.</text>
</comment>
<dbReference type="InterPro" id="IPR000312">
    <property type="entry name" value="Glycosyl_Trfase_fam3"/>
</dbReference>
<dbReference type="Pfam" id="PF00591">
    <property type="entry name" value="Glycos_transf_3"/>
    <property type="match status" value="1"/>
</dbReference>
<comment type="cofactor">
    <cofactor evidence="9">
        <name>Mg(2+)</name>
        <dbReference type="ChEBI" id="CHEBI:18420"/>
    </cofactor>
    <text evidence="9">Binds 2 magnesium ions per monomer.</text>
</comment>
<feature type="domain" description="Glycosyl transferase family 3 N-terminal" evidence="11">
    <location>
        <begin position="4"/>
        <end position="64"/>
    </location>
</feature>
<comment type="caution">
    <text evidence="12">The sequence shown here is derived from an EMBL/GenBank/DDBJ whole genome shotgun (WGS) entry which is preliminary data.</text>
</comment>
<evidence type="ECO:0000256" key="9">
    <source>
        <dbReference type="HAMAP-Rule" id="MF_00211"/>
    </source>
</evidence>
<accession>A0A948RWL0</accession>
<dbReference type="AlphaFoldDB" id="A0A948RWL0"/>
<evidence type="ECO:0000256" key="8">
    <source>
        <dbReference type="ARBA" id="ARBA00061188"/>
    </source>
</evidence>
<dbReference type="GO" id="GO:0000287">
    <property type="term" value="F:magnesium ion binding"/>
    <property type="evidence" value="ECO:0007669"/>
    <property type="project" value="UniProtKB-UniRule"/>
</dbReference>
<name>A0A948RWL0_UNCEI</name>
<evidence type="ECO:0000256" key="2">
    <source>
        <dbReference type="ARBA" id="ARBA00022605"/>
    </source>
</evidence>
<dbReference type="GO" id="GO:0004048">
    <property type="term" value="F:anthranilate phosphoribosyltransferase activity"/>
    <property type="evidence" value="ECO:0007669"/>
    <property type="project" value="UniProtKB-UniRule"/>
</dbReference>
<feature type="domain" description="Glycosyl transferase family 3" evidence="10">
    <location>
        <begin position="74"/>
        <end position="327"/>
    </location>
</feature>
<comment type="caution">
    <text evidence="9">Lacks conserved residue(s) required for the propagation of feature annotation.</text>
</comment>
<evidence type="ECO:0000313" key="12">
    <source>
        <dbReference type="EMBL" id="MBU2690357.1"/>
    </source>
</evidence>
<keyword evidence="2 9" id="KW-0028">Amino-acid biosynthesis</keyword>
<feature type="binding site" evidence="9">
    <location>
        <position position="227"/>
    </location>
    <ligand>
        <name>Mg(2+)</name>
        <dbReference type="ChEBI" id="CHEBI:18420"/>
        <label>2</label>
    </ligand>
</feature>
<dbReference type="PANTHER" id="PTHR43285">
    <property type="entry name" value="ANTHRANILATE PHOSPHORIBOSYLTRANSFERASE"/>
    <property type="match status" value="1"/>
</dbReference>
<organism evidence="12 13">
    <name type="scientific">Eiseniibacteriota bacterium</name>
    <dbReference type="NCBI Taxonomy" id="2212470"/>
    <lineage>
        <taxon>Bacteria</taxon>
        <taxon>Candidatus Eiseniibacteriota</taxon>
    </lineage>
</organism>
<evidence type="ECO:0000259" key="10">
    <source>
        <dbReference type="Pfam" id="PF00591"/>
    </source>
</evidence>
<evidence type="ECO:0000259" key="11">
    <source>
        <dbReference type="Pfam" id="PF02885"/>
    </source>
</evidence>
<evidence type="ECO:0000313" key="13">
    <source>
        <dbReference type="Proteomes" id="UP000777784"/>
    </source>
</evidence>
<dbReference type="Proteomes" id="UP000777784">
    <property type="component" value="Unassembled WGS sequence"/>
</dbReference>
<comment type="catalytic activity">
    <reaction evidence="7 9">
        <text>N-(5-phospho-beta-D-ribosyl)anthranilate + diphosphate = 5-phospho-alpha-D-ribose 1-diphosphate + anthranilate</text>
        <dbReference type="Rhea" id="RHEA:11768"/>
        <dbReference type="ChEBI" id="CHEBI:16567"/>
        <dbReference type="ChEBI" id="CHEBI:18277"/>
        <dbReference type="ChEBI" id="CHEBI:33019"/>
        <dbReference type="ChEBI" id="CHEBI:58017"/>
        <dbReference type="EC" id="2.4.2.18"/>
    </reaction>
</comment>
<dbReference type="HAMAP" id="MF_00211">
    <property type="entry name" value="TrpD"/>
    <property type="match status" value="1"/>
</dbReference>
<protein>
    <recommendedName>
        <fullName evidence="9">Anthranilate phosphoribosyltransferase</fullName>
        <ecNumber evidence="9">2.4.2.18</ecNumber>
    </recommendedName>
</protein>
<comment type="similarity">
    <text evidence="9">Belongs to the anthranilate phosphoribosyltransferase family.</text>
</comment>
<keyword evidence="4 9" id="KW-0808">Transferase</keyword>
<dbReference type="SUPFAM" id="SSF52418">
    <property type="entry name" value="Nucleoside phosphorylase/phosphoribosyltransferase catalytic domain"/>
    <property type="match status" value="1"/>
</dbReference>
<comment type="pathway">
    <text evidence="1 9">Amino-acid biosynthesis; L-tryptophan biosynthesis; L-tryptophan from chorismate: step 2/5.</text>
</comment>
<dbReference type="SUPFAM" id="SSF47648">
    <property type="entry name" value="Nucleoside phosphorylase/phosphoribosyltransferase N-terminal domain"/>
    <property type="match status" value="1"/>
</dbReference>
<feature type="binding site" evidence="9">
    <location>
        <position position="226"/>
    </location>
    <ligand>
        <name>Mg(2+)</name>
        <dbReference type="ChEBI" id="CHEBI:18420"/>
        <label>2</label>
    </ligand>
</feature>
<evidence type="ECO:0000256" key="6">
    <source>
        <dbReference type="ARBA" id="ARBA00023141"/>
    </source>
</evidence>
<comment type="subunit">
    <text evidence="9">Homodimer.</text>
</comment>
<dbReference type="NCBIfam" id="TIGR01245">
    <property type="entry name" value="trpD"/>
    <property type="match status" value="1"/>
</dbReference>
<keyword evidence="9" id="KW-0460">Magnesium</keyword>
<dbReference type="InterPro" id="IPR035902">
    <property type="entry name" value="Nuc_phospho_transferase"/>
</dbReference>
<evidence type="ECO:0000256" key="7">
    <source>
        <dbReference type="ARBA" id="ARBA00052328"/>
    </source>
</evidence>
<feature type="binding site" evidence="9">
    <location>
        <position position="112"/>
    </location>
    <ligand>
        <name>anthranilate</name>
        <dbReference type="ChEBI" id="CHEBI:16567"/>
        <label>1</label>
    </ligand>
</feature>
<dbReference type="InterPro" id="IPR017459">
    <property type="entry name" value="Glycosyl_Trfase_fam3_N_dom"/>
</dbReference>
<dbReference type="InterPro" id="IPR036320">
    <property type="entry name" value="Glycosyl_Trfase_fam3_N_dom_sf"/>
</dbReference>
<keyword evidence="3 9" id="KW-0328">Glycosyltransferase</keyword>
<keyword evidence="9" id="KW-0479">Metal-binding</keyword>
<feature type="binding site" evidence="9">
    <location>
        <begin position="84"/>
        <end position="85"/>
    </location>
    <ligand>
        <name>5-phospho-alpha-D-ribose 1-diphosphate</name>
        <dbReference type="ChEBI" id="CHEBI:58017"/>
    </ligand>
</feature>
<evidence type="ECO:0000256" key="3">
    <source>
        <dbReference type="ARBA" id="ARBA00022676"/>
    </source>
</evidence>